<organism evidence="2 3">
    <name type="scientific">Deinococcus cavernae</name>
    <dbReference type="NCBI Taxonomy" id="2320857"/>
    <lineage>
        <taxon>Bacteria</taxon>
        <taxon>Thermotogati</taxon>
        <taxon>Deinococcota</taxon>
        <taxon>Deinococci</taxon>
        <taxon>Deinococcales</taxon>
        <taxon>Deinococcaceae</taxon>
        <taxon>Deinococcus</taxon>
    </lineage>
</organism>
<evidence type="ECO:0000256" key="1">
    <source>
        <dbReference type="SAM" id="Phobius"/>
    </source>
</evidence>
<keyword evidence="1" id="KW-1133">Transmembrane helix</keyword>
<gene>
    <name evidence="2" type="ORF">D3875_16735</name>
</gene>
<accession>A0A418VA05</accession>
<sequence>MGAKLIRAPGLLMGLLFAAFQVFEALRQGDGYASGLHAWYWAGVPGTVVVGLAGARLACPLASHRGFGFRWAESALEFGSLFMWVSFMEGRLAGSWGWPADLLRVV</sequence>
<keyword evidence="1" id="KW-0472">Membrane</keyword>
<comment type="caution">
    <text evidence="2">The sequence shown here is derived from an EMBL/GenBank/DDBJ whole genome shotgun (WGS) entry which is preliminary data.</text>
</comment>
<keyword evidence="1" id="KW-0812">Transmembrane</keyword>
<dbReference type="AlphaFoldDB" id="A0A418VA05"/>
<proteinExistence type="predicted"/>
<reference evidence="2 3" key="1">
    <citation type="submission" date="2018-09" db="EMBL/GenBank/DDBJ databases">
        <authorList>
            <person name="Zhu H."/>
        </authorList>
    </citation>
    <scope>NUCLEOTIDE SEQUENCE [LARGE SCALE GENOMIC DNA]</scope>
    <source>
        <strain evidence="2 3">K2S05-167</strain>
    </source>
</reference>
<dbReference type="EMBL" id="QYUJ01000014">
    <property type="protein sequence ID" value="RJF72944.1"/>
    <property type="molecule type" value="Genomic_DNA"/>
</dbReference>
<protein>
    <submittedName>
        <fullName evidence="2">Uncharacterized protein</fullName>
    </submittedName>
</protein>
<name>A0A418VA05_9DEIO</name>
<keyword evidence="3" id="KW-1185">Reference proteome</keyword>
<evidence type="ECO:0000313" key="3">
    <source>
        <dbReference type="Proteomes" id="UP000286287"/>
    </source>
</evidence>
<dbReference type="Proteomes" id="UP000286287">
    <property type="component" value="Unassembled WGS sequence"/>
</dbReference>
<feature type="transmembrane region" description="Helical" evidence="1">
    <location>
        <begin position="39"/>
        <end position="59"/>
    </location>
</feature>
<evidence type="ECO:0000313" key="2">
    <source>
        <dbReference type="EMBL" id="RJF72944.1"/>
    </source>
</evidence>